<evidence type="ECO:0000313" key="1">
    <source>
        <dbReference type="EMBL" id="ACL59103.1"/>
    </source>
</evidence>
<dbReference type="AlphaFoldDB" id="B8IV45"/>
<sequence length="119" mass="13254">MTSARLTDLCAAGTSLVVFHIVNLEHCVRQLADHLNKKLIIRLVAILETQNDTRIFITFGGRNKSKISYVFAARNVANNVNDRFLYMASSPCQTLHESDPGPLINLPPPWLATYCSLVV</sequence>
<name>B8IV45_METNO</name>
<protein>
    <submittedName>
        <fullName evidence="1">Uncharacterized protein</fullName>
    </submittedName>
</protein>
<keyword evidence="2" id="KW-1185">Reference proteome</keyword>
<organism evidence="1 2">
    <name type="scientific">Methylobacterium nodulans (strain LMG 21967 / CNCM I-2342 / ORS 2060)</name>
    <dbReference type="NCBI Taxonomy" id="460265"/>
    <lineage>
        <taxon>Bacteria</taxon>
        <taxon>Pseudomonadati</taxon>
        <taxon>Pseudomonadota</taxon>
        <taxon>Alphaproteobacteria</taxon>
        <taxon>Hyphomicrobiales</taxon>
        <taxon>Methylobacteriaceae</taxon>
        <taxon>Methylobacterium</taxon>
    </lineage>
</organism>
<accession>B8IV45</accession>
<dbReference type="HOGENOM" id="CLU_2058626_0_0_5"/>
<gene>
    <name evidence="1" type="ordered locus">Mnod_4227</name>
</gene>
<evidence type="ECO:0000313" key="2">
    <source>
        <dbReference type="Proteomes" id="UP000008207"/>
    </source>
</evidence>
<proteinExistence type="predicted"/>
<dbReference type="EMBL" id="CP001349">
    <property type="protein sequence ID" value="ACL59103.1"/>
    <property type="molecule type" value="Genomic_DNA"/>
</dbReference>
<dbReference type="Proteomes" id="UP000008207">
    <property type="component" value="Chromosome"/>
</dbReference>
<reference evidence="1 2" key="1">
    <citation type="submission" date="2009-01" db="EMBL/GenBank/DDBJ databases">
        <title>Complete sequence of chromosome of Methylobacterium nodulans ORS 2060.</title>
        <authorList>
            <consortium name="US DOE Joint Genome Institute"/>
            <person name="Lucas S."/>
            <person name="Copeland A."/>
            <person name="Lapidus A."/>
            <person name="Glavina del Rio T."/>
            <person name="Dalin E."/>
            <person name="Tice H."/>
            <person name="Bruce D."/>
            <person name="Goodwin L."/>
            <person name="Pitluck S."/>
            <person name="Sims D."/>
            <person name="Brettin T."/>
            <person name="Detter J.C."/>
            <person name="Han C."/>
            <person name="Larimer F."/>
            <person name="Land M."/>
            <person name="Hauser L."/>
            <person name="Kyrpides N."/>
            <person name="Ivanova N."/>
            <person name="Marx C.J."/>
            <person name="Richardson P."/>
        </authorList>
    </citation>
    <scope>NUCLEOTIDE SEQUENCE [LARGE SCALE GENOMIC DNA]</scope>
    <source>
        <strain evidence="2">LMG 21967 / CNCM I-2342 / ORS 2060</strain>
    </source>
</reference>
<dbReference type="STRING" id="460265.Mnod_4227"/>
<dbReference type="KEGG" id="mno:Mnod_4227"/>